<dbReference type="Proteomes" id="UP000284763">
    <property type="component" value="Unassembled WGS sequence"/>
</dbReference>
<organism evidence="4 5">
    <name type="scientific">Methanosalsum natronophilum</name>
    <dbReference type="NCBI Taxonomy" id="768733"/>
    <lineage>
        <taxon>Archaea</taxon>
        <taxon>Methanobacteriati</taxon>
        <taxon>Methanobacteriota</taxon>
        <taxon>Stenosarchaea group</taxon>
        <taxon>Methanomicrobia</taxon>
        <taxon>Methanosarcinales</taxon>
        <taxon>Methanosarcinaceae</taxon>
        <taxon>Methanosalsum</taxon>
    </lineage>
</organism>
<dbReference type="SUPFAM" id="SSF103039">
    <property type="entry name" value="CheC-like"/>
    <property type="match status" value="1"/>
</dbReference>
<gene>
    <name evidence="4" type="ORF">D5R95_04835</name>
</gene>
<dbReference type="InterPro" id="IPR007597">
    <property type="entry name" value="CheC"/>
</dbReference>
<dbReference type="GO" id="GO:0016787">
    <property type="term" value="F:hydrolase activity"/>
    <property type="evidence" value="ECO:0007669"/>
    <property type="project" value="UniProtKB-KW"/>
</dbReference>
<dbReference type="InterPro" id="IPR050992">
    <property type="entry name" value="CheZ_family_phosphatases"/>
</dbReference>
<evidence type="ECO:0000313" key="5">
    <source>
        <dbReference type="Proteomes" id="UP000284763"/>
    </source>
</evidence>
<keyword evidence="2" id="KW-0378">Hydrolase</keyword>
<reference evidence="4 5" key="1">
    <citation type="submission" date="2018-08" db="EMBL/GenBank/DDBJ databases">
        <title>The metabolism and importance of syntrophic acetate oxidation coupled to methane or sulfide production in haloalkaline environments.</title>
        <authorList>
            <person name="Timmers P.H.A."/>
            <person name="Vavourakis C.D."/>
            <person name="Sorokin D.Y."/>
            <person name="Sinninghe Damste J.S."/>
            <person name="Muyzer G."/>
            <person name="Stams A.J.M."/>
            <person name="Plugge C.M."/>
        </authorList>
    </citation>
    <scope>NUCLEOTIDE SEQUENCE [LARGE SCALE GENOMIC DNA]</scope>
    <source>
        <strain evidence="4">MSAO_Arc3</strain>
    </source>
</reference>
<evidence type="ECO:0000256" key="2">
    <source>
        <dbReference type="ARBA" id="ARBA00022801"/>
    </source>
</evidence>
<dbReference type="PANTHER" id="PTHR43693:SF1">
    <property type="entry name" value="PROTEIN PHOSPHATASE CHEZ"/>
    <property type="match status" value="1"/>
</dbReference>
<proteinExistence type="predicted"/>
<dbReference type="Gene3D" id="3.40.1550.10">
    <property type="entry name" value="CheC-like"/>
    <property type="match status" value="1"/>
</dbReference>
<keyword evidence="1" id="KW-0145">Chemotaxis</keyword>
<dbReference type="PANTHER" id="PTHR43693">
    <property type="entry name" value="PROTEIN PHOSPHATASE CHEZ"/>
    <property type="match status" value="1"/>
</dbReference>
<comment type="caution">
    <text evidence="4">The sequence shown here is derived from an EMBL/GenBank/DDBJ whole genome shotgun (WGS) entry which is preliminary data.</text>
</comment>
<evidence type="ECO:0000313" key="4">
    <source>
        <dbReference type="EMBL" id="RQD85339.1"/>
    </source>
</evidence>
<evidence type="ECO:0000256" key="1">
    <source>
        <dbReference type="ARBA" id="ARBA00022500"/>
    </source>
</evidence>
<feature type="non-terminal residue" evidence="4">
    <location>
        <position position="137"/>
    </location>
</feature>
<dbReference type="AlphaFoldDB" id="A0A3R7VY99"/>
<dbReference type="CDD" id="cd17909">
    <property type="entry name" value="CheC_ClassI"/>
    <property type="match status" value="1"/>
</dbReference>
<evidence type="ECO:0000259" key="3">
    <source>
        <dbReference type="Pfam" id="PF04509"/>
    </source>
</evidence>
<dbReference type="EMBL" id="QZAB01000307">
    <property type="protein sequence ID" value="RQD85339.1"/>
    <property type="molecule type" value="Genomic_DNA"/>
</dbReference>
<dbReference type="InterPro" id="IPR028976">
    <property type="entry name" value="CheC-like_sf"/>
</dbReference>
<name>A0A3R7VY99_9EURY</name>
<accession>A0A3R7VY99</accession>
<dbReference type="GO" id="GO:0006935">
    <property type="term" value="P:chemotaxis"/>
    <property type="evidence" value="ECO:0007669"/>
    <property type="project" value="UniProtKB-KW"/>
</dbReference>
<protein>
    <submittedName>
        <fullName evidence="4">Chemotaxis protein CheC</fullName>
    </submittedName>
</protein>
<sequence length="137" mass="15020">MVGFKLNKTNNLTEFQHDSLCEIANIGFGNAATSLSKLVGDEVAIKVPSLQLQRIEKIPQVIGGEESVVYGIVMQIYGDLNGYMTILLPVESVNSISSKLLSNFDEETKNEMIMSMMEEIGHILGGTYVTSLSNFLN</sequence>
<dbReference type="Pfam" id="PF04509">
    <property type="entry name" value="CheC"/>
    <property type="match status" value="1"/>
</dbReference>
<feature type="domain" description="CheC-like protein" evidence="3">
    <location>
        <begin position="18"/>
        <end position="50"/>
    </location>
</feature>